<evidence type="ECO:0000313" key="2">
    <source>
        <dbReference type="EnsemblMetazoa" id="GAUT011699-PA"/>
    </source>
</evidence>
<dbReference type="AlphaFoldDB" id="A0A1A9UQ04"/>
<protein>
    <submittedName>
        <fullName evidence="2">Uncharacterized protein</fullName>
    </submittedName>
</protein>
<name>A0A1A9UQ04_GLOAU</name>
<proteinExistence type="predicted"/>
<evidence type="ECO:0000256" key="1">
    <source>
        <dbReference type="SAM" id="Phobius"/>
    </source>
</evidence>
<dbReference type="VEuPathDB" id="VectorBase:GAUT011699"/>
<organism evidence="2 3">
    <name type="scientific">Glossina austeni</name>
    <name type="common">Savannah tsetse fly</name>
    <dbReference type="NCBI Taxonomy" id="7395"/>
    <lineage>
        <taxon>Eukaryota</taxon>
        <taxon>Metazoa</taxon>
        <taxon>Ecdysozoa</taxon>
        <taxon>Arthropoda</taxon>
        <taxon>Hexapoda</taxon>
        <taxon>Insecta</taxon>
        <taxon>Pterygota</taxon>
        <taxon>Neoptera</taxon>
        <taxon>Endopterygota</taxon>
        <taxon>Diptera</taxon>
        <taxon>Brachycera</taxon>
        <taxon>Muscomorpha</taxon>
        <taxon>Hippoboscoidea</taxon>
        <taxon>Glossinidae</taxon>
        <taxon>Glossina</taxon>
    </lineage>
</organism>
<feature type="transmembrane region" description="Helical" evidence="1">
    <location>
        <begin position="57"/>
        <end position="79"/>
    </location>
</feature>
<sequence>MWLALDIHSYSTAKIIVPRITKTIESPIVSNFLAVTSIKPHKSLQYQDKERSRSSQLAARSFPFLVFMLESLYALPLYFQWCFSYKLPFLPIFCTSSNSSQKQKTL</sequence>
<reference evidence="2" key="1">
    <citation type="submission" date="2020-05" db="UniProtKB">
        <authorList>
            <consortium name="EnsemblMetazoa"/>
        </authorList>
    </citation>
    <scope>IDENTIFICATION</scope>
    <source>
        <strain evidence="2">TTRI</strain>
    </source>
</reference>
<keyword evidence="3" id="KW-1185">Reference proteome</keyword>
<dbReference type="Proteomes" id="UP000078200">
    <property type="component" value="Unassembled WGS sequence"/>
</dbReference>
<keyword evidence="1" id="KW-1133">Transmembrane helix</keyword>
<evidence type="ECO:0000313" key="3">
    <source>
        <dbReference type="Proteomes" id="UP000078200"/>
    </source>
</evidence>
<keyword evidence="1" id="KW-0812">Transmembrane</keyword>
<keyword evidence="1" id="KW-0472">Membrane</keyword>
<accession>A0A1A9UQ04</accession>
<dbReference type="EnsemblMetazoa" id="GAUT011699-RA">
    <property type="protein sequence ID" value="GAUT011699-PA"/>
    <property type="gene ID" value="GAUT011699"/>
</dbReference>